<keyword evidence="1" id="KW-0808">Transferase</keyword>
<comment type="caution">
    <text evidence="1">The sequence shown here is derived from an EMBL/GenBank/DDBJ whole genome shotgun (WGS) entry which is preliminary data.</text>
</comment>
<dbReference type="EMBL" id="JBBKAR010000067">
    <property type="protein sequence ID" value="MEJ8307343.1"/>
    <property type="molecule type" value="Genomic_DNA"/>
</dbReference>
<gene>
    <name evidence="1" type="ORF">WKI47_25850</name>
</gene>
<dbReference type="Proteomes" id="UP001380953">
    <property type="component" value="Unassembled WGS sequence"/>
</dbReference>
<organism evidence="1 2">
    <name type="scientific">Saccharibacillus sacchari</name>
    <dbReference type="NCBI Taxonomy" id="456493"/>
    <lineage>
        <taxon>Bacteria</taxon>
        <taxon>Bacillati</taxon>
        <taxon>Bacillota</taxon>
        <taxon>Bacilli</taxon>
        <taxon>Bacillales</taxon>
        <taxon>Paenibacillaceae</taxon>
        <taxon>Saccharibacillus</taxon>
    </lineage>
</organism>
<name>A0ACC6PKB8_9BACL</name>
<sequence>MNRSEKLQPARREKNADGQPIRKPSEKRAADPTCAYRPESPEPSMTHSLSLACGHNSVSASPVAPFAPDLLQASVDTREAFASAQEMSAKARDALGDAVSGVYLHGSLAMGGFNPRRSDIDLLIVVDRVPDRRALHALTQATLHLHDRLPDGRAIEFTVVEDYALRVFTHPAPFVYHYSSAHRNKYAADPNYLCGGWTDPDLAAQVAVAYERGIALYGRPLRENYPPVPETDYRSSILHDVSTAETDILHNPVYVVLNLCRVLLFAAEKRISSKQEGGEWALEALPQWRDVVGSALDAYRGTDTGQPTLGARRRIGFAKEMLERIHRIYEA</sequence>
<reference evidence="1" key="1">
    <citation type="submission" date="2024-03" db="EMBL/GenBank/DDBJ databases">
        <title>Whole genome sequecning of epiphytes from Marcgravia umbellata leaves.</title>
        <authorList>
            <person name="Kumar G."/>
            <person name="Savka M.A."/>
        </authorList>
    </citation>
    <scope>NUCLEOTIDE SEQUENCE</scope>
    <source>
        <strain evidence="1">RIT_BL5</strain>
    </source>
</reference>
<proteinExistence type="predicted"/>
<accession>A0ACC6PKB8</accession>
<keyword evidence="1" id="KW-0548">Nucleotidyltransferase</keyword>
<evidence type="ECO:0000313" key="1">
    <source>
        <dbReference type="EMBL" id="MEJ8307343.1"/>
    </source>
</evidence>
<keyword evidence="2" id="KW-1185">Reference proteome</keyword>
<protein>
    <submittedName>
        <fullName evidence="1">Aminoglycoside adenylyltransferase domain-containing protein</fullName>
    </submittedName>
</protein>
<evidence type="ECO:0000313" key="2">
    <source>
        <dbReference type="Proteomes" id="UP001380953"/>
    </source>
</evidence>